<accession>A0A9D4CJF6</accession>
<sequence length="50" mass="5945">MQLCPRLYWPNVRSRHQRVFDETVPEWSHLCGPGECLRVSVRGWVHGKQL</sequence>
<dbReference type="Proteomes" id="UP000828390">
    <property type="component" value="Unassembled WGS sequence"/>
</dbReference>
<name>A0A9D4CJF6_DREPO</name>
<dbReference type="AlphaFoldDB" id="A0A9D4CJF6"/>
<proteinExistence type="predicted"/>
<protein>
    <submittedName>
        <fullName evidence="1">Uncharacterized protein</fullName>
    </submittedName>
</protein>
<organism evidence="1 2">
    <name type="scientific">Dreissena polymorpha</name>
    <name type="common">Zebra mussel</name>
    <name type="synonym">Mytilus polymorpha</name>
    <dbReference type="NCBI Taxonomy" id="45954"/>
    <lineage>
        <taxon>Eukaryota</taxon>
        <taxon>Metazoa</taxon>
        <taxon>Spiralia</taxon>
        <taxon>Lophotrochozoa</taxon>
        <taxon>Mollusca</taxon>
        <taxon>Bivalvia</taxon>
        <taxon>Autobranchia</taxon>
        <taxon>Heteroconchia</taxon>
        <taxon>Euheterodonta</taxon>
        <taxon>Imparidentia</taxon>
        <taxon>Neoheterodontei</taxon>
        <taxon>Myida</taxon>
        <taxon>Dreissenoidea</taxon>
        <taxon>Dreissenidae</taxon>
        <taxon>Dreissena</taxon>
    </lineage>
</organism>
<reference evidence="1" key="2">
    <citation type="submission" date="2020-11" db="EMBL/GenBank/DDBJ databases">
        <authorList>
            <person name="McCartney M.A."/>
            <person name="Auch B."/>
            <person name="Kono T."/>
            <person name="Mallez S."/>
            <person name="Becker A."/>
            <person name="Gohl D.M."/>
            <person name="Silverstein K.A.T."/>
            <person name="Koren S."/>
            <person name="Bechman K.B."/>
            <person name="Herman A."/>
            <person name="Abrahante J.E."/>
            <person name="Garbe J."/>
        </authorList>
    </citation>
    <scope>NUCLEOTIDE SEQUENCE</scope>
    <source>
        <strain evidence="1">Duluth1</strain>
        <tissue evidence="1">Whole animal</tissue>
    </source>
</reference>
<dbReference type="EMBL" id="JAIWYP010000012">
    <property type="protein sequence ID" value="KAH3725836.1"/>
    <property type="molecule type" value="Genomic_DNA"/>
</dbReference>
<keyword evidence="2" id="KW-1185">Reference proteome</keyword>
<gene>
    <name evidence="1" type="ORF">DPMN_051687</name>
</gene>
<evidence type="ECO:0000313" key="1">
    <source>
        <dbReference type="EMBL" id="KAH3725836.1"/>
    </source>
</evidence>
<comment type="caution">
    <text evidence="1">The sequence shown here is derived from an EMBL/GenBank/DDBJ whole genome shotgun (WGS) entry which is preliminary data.</text>
</comment>
<reference evidence="1" key="1">
    <citation type="journal article" date="2019" name="bioRxiv">
        <title>The Genome of the Zebra Mussel, Dreissena polymorpha: A Resource for Invasive Species Research.</title>
        <authorList>
            <person name="McCartney M.A."/>
            <person name="Auch B."/>
            <person name="Kono T."/>
            <person name="Mallez S."/>
            <person name="Zhang Y."/>
            <person name="Obille A."/>
            <person name="Becker A."/>
            <person name="Abrahante J.E."/>
            <person name="Garbe J."/>
            <person name="Badalamenti J.P."/>
            <person name="Herman A."/>
            <person name="Mangelson H."/>
            <person name="Liachko I."/>
            <person name="Sullivan S."/>
            <person name="Sone E.D."/>
            <person name="Koren S."/>
            <person name="Silverstein K.A.T."/>
            <person name="Beckman K.B."/>
            <person name="Gohl D.M."/>
        </authorList>
    </citation>
    <scope>NUCLEOTIDE SEQUENCE</scope>
    <source>
        <strain evidence="1">Duluth1</strain>
        <tissue evidence="1">Whole animal</tissue>
    </source>
</reference>
<evidence type="ECO:0000313" key="2">
    <source>
        <dbReference type="Proteomes" id="UP000828390"/>
    </source>
</evidence>